<evidence type="ECO:0000313" key="1">
    <source>
        <dbReference type="EMBL" id="MFD2865309.1"/>
    </source>
</evidence>
<keyword evidence="2" id="KW-1185">Reference proteome</keyword>
<proteinExistence type="predicted"/>
<sequence length="849" mass="97396">MSKISLPKYEELKRIMLVNAGINNMLPAECRSLSDRVYKKIGNRVSETTFKRIYGFAYSKYSPSLFTLNVLARYCNYKSWDDFSQKQEKKVASTNNNQNLNWQLLKQNANKITDFTLQALRNKSGIPYNHTIDRAFIDDHFDEFLQSGCTATILAAPAGYGKTIAICQWVEKKIAIDDLNDSNDIILLFSSNAIMSVLVSGRDIHDWMLALLGYNTDHDLNVLLDIKQRGGSKFYLIVDGLDEHMFKGEGFKVILNQLIDIFSFYQPHDWFKLVLTSRSATWINNRHELEVGNNTWYTGFKDSGSVNVPLFNLNEIKILCQKIKPGTENSMAINVAENFNHPLYFQFFYQQHKDNFTLANADRVCFYDTISTFIYNKVYLGHYSAEKILLIKDLVEQLDIENNISQINKLALNNIIKKHPHAYQELLSVGFIRELNESNTYQYNTYIIFGNKNYLEHSVAKIMLFNNGNLLDADLVKTINNKLGSNQHKLNILKWCIIHAIKSGQLKSIEYVTDIILSTNEKSELITFLGEVLQSEYSSSNRNDALMLYFKHSFSEKLFDYFFGLELINSDYKKFLGVLLKFELSNRKKILIHSTLAIIAAIQLDLSELEVSLAELKTFPKGEYESFPVNPLNCLDAIYYHLKYGIIKTEALADIAQLNFNPGLASGLKVSATNDIIYLLALHTSILSNNPKKVLRFANFLKTHYRNDVSEENTIQYGFFIKTVTANAHFELGDTQTVTDLYHSVSTAYKENDELLTPYMRILLHNLKIKTLINTPKENLIATEMEAVGSIAGQYGYNFTKLYISAIILKSLTLNKAMPKLYEQINYEFNTIISKYKLNAKLFLQTIKV</sequence>
<comment type="caution">
    <text evidence="1">The sequence shown here is derived from an EMBL/GenBank/DDBJ whole genome shotgun (WGS) entry which is preliminary data.</text>
</comment>
<protein>
    <recommendedName>
        <fullName evidence="3">NACHT domain-containing protein</fullName>
    </recommendedName>
</protein>
<organism evidence="1 2">
    <name type="scientific">Mucilaginibacter antarcticus</name>
    <dbReference type="NCBI Taxonomy" id="1855725"/>
    <lineage>
        <taxon>Bacteria</taxon>
        <taxon>Pseudomonadati</taxon>
        <taxon>Bacteroidota</taxon>
        <taxon>Sphingobacteriia</taxon>
        <taxon>Sphingobacteriales</taxon>
        <taxon>Sphingobacteriaceae</taxon>
        <taxon>Mucilaginibacter</taxon>
    </lineage>
</organism>
<dbReference type="Proteomes" id="UP001597601">
    <property type="component" value="Unassembled WGS sequence"/>
</dbReference>
<name>A0ABW5XQI0_9SPHI</name>
<reference evidence="2" key="1">
    <citation type="journal article" date="2019" name="Int. J. Syst. Evol. Microbiol.">
        <title>The Global Catalogue of Microorganisms (GCM) 10K type strain sequencing project: providing services to taxonomists for standard genome sequencing and annotation.</title>
        <authorList>
            <consortium name="The Broad Institute Genomics Platform"/>
            <consortium name="The Broad Institute Genome Sequencing Center for Infectious Disease"/>
            <person name="Wu L."/>
            <person name="Ma J."/>
        </authorList>
    </citation>
    <scope>NUCLEOTIDE SEQUENCE [LARGE SCALE GENOMIC DNA]</scope>
    <source>
        <strain evidence="2">KCTC 52232</strain>
    </source>
</reference>
<evidence type="ECO:0008006" key="3">
    <source>
        <dbReference type="Google" id="ProtNLM"/>
    </source>
</evidence>
<dbReference type="EMBL" id="JBHUON010000012">
    <property type="protein sequence ID" value="MFD2865309.1"/>
    <property type="molecule type" value="Genomic_DNA"/>
</dbReference>
<dbReference type="RefSeq" id="WP_377127407.1">
    <property type="nucleotide sequence ID" value="NZ_JBHUON010000012.1"/>
</dbReference>
<gene>
    <name evidence="1" type="ORF">ACFSYC_11480</name>
</gene>
<dbReference type="InterPro" id="IPR027417">
    <property type="entry name" value="P-loop_NTPase"/>
</dbReference>
<accession>A0ABW5XQI0</accession>
<evidence type="ECO:0000313" key="2">
    <source>
        <dbReference type="Proteomes" id="UP001597601"/>
    </source>
</evidence>
<dbReference type="Gene3D" id="3.40.50.300">
    <property type="entry name" value="P-loop containing nucleotide triphosphate hydrolases"/>
    <property type="match status" value="1"/>
</dbReference>